<feature type="compositionally biased region" description="Basic and acidic residues" evidence="1">
    <location>
        <begin position="84"/>
        <end position="97"/>
    </location>
</feature>
<comment type="caution">
    <text evidence="2">The sequence shown here is derived from an EMBL/GenBank/DDBJ whole genome shotgun (WGS) entry which is preliminary data.</text>
</comment>
<name>A0A2C6KRZ4_9APIC</name>
<dbReference type="Proteomes" id="UP000221165">
    <property type="component" value="Unassembled WGS sequence"/>
</dbReference>
<dbReference type="OrthoDB" id="331202at2759"/>
<feature type="compositionally biased region" description="Low complexity" evidence="1">
    <location>
        <begin position="666"/>
        <end position="683"/>
    </location>
</feature>
<dbReference type="GeneID" id="94430347"/>
<feature type="compositionally biased region" description="Low complexity" evidence="1">
    <location>
        <begin position="59"/>
        <end position="74"/>
    </location>
</feature>
<feature type="compositionally biased region" description="Polar residues" evidence="1">
    <location>
        <begin position="630"/>
        <end position="645"/>
    </location>
</feature>
<sequence>MSQLMQLEGLGQPLQNTLQQVPRLVSVTNTTSVPAPVEEKPIATSLPRREDMDSRSHEAAPPSDSEASSVPPEATVRSESAGLQRKESSSSRDRNRSQSDPSTLADNSTEQRSPRKEAGHSGTGADMSSKDAVLPGDPLATISRPEDETTSTANVIDGFSESGAGRATDAKNKEIVREEGQGPGLAISGLRSFLENLRGFLEKLPVSPNVANTTAALVGSDAALKGPIPVNEFRPSHEWRLLPDEIGKQDSGPTDVGHTVHEPHHDLQLLHSSRKRHDAAAKATAIRRCASTSKPAPVHSVEMDICPSADEAFLLLQKLTPNGDTVRVDFSRALQGGEQQRLASEPPPCVFWRQGCVLCGCFSGQVLCSPYCVLGPAAFGAQQSPDRDRPEDIESAAGDGGDSPVCCLMEGREAKQLPGLFGSLPAALRSVSYGLWDDGVQARKRKKRSSAAELFKEEQGTSAEVELAAMPEELAGKAEELASAPQDFAGENGKLESTTQDSEGEARSNVETKVEPGVHTPQTLTPSLSDGQKDSRHHDAKDGTSLAADETSSSPLSPHSQQSFPRNDGPVNQLPELAAQRGGGNKVVEAAVAAAVQHLVTAQPSMRTVIEAAMRAGIEAAAVPVGAKTPASSQAPDTAQESQQALPVEDRKGEDARQSSQENLGEPRAASSESGSEPAAARSPYEEELMAAIERQPAALGLLRTALASSGPRANIGRPASDVQSTSPGNDATVGQGAEANLPASDLDRLRATLQQEVPHILAQLSSASETVSDSGAQNRGVPVGSELLLGTGNRDGPNNDQLGPLPNSDFTSAEIPASQARANSAGLISGPPPQLGSQIQVATGVAPHEAGSGRRGEQYTGPPLRCPQDCEIYFDGCTTCRCFDGGAVCRHRICTQTVSPSSCLKNRPSQPVVLTDCPAGCAQTFDGCNLCSCNAAGQHIFCRNICSIQPHRQSARISQLRCVQRGF</sequence>
<feature type="compositionally biased region" description="Basic and acidic residues" evidence="1">
    <location>
        <begin position="531"/>
        <end position="542"/>
    </location>
</feature>
<protein>
    <submittedName>
        <fullName evidence="2">Uncharacterized protein</fullName>
    </submittedName>
</protein>
<dbReference type="VEuPathDB" id="ToxoDB:CSUI_006986"/>
<feature type="region of interest" description="Disordered" evidence="1">
    <location>
        <begin position="486"/>
        <end position="580"/>
    </location>
</feature>
<gene>
    <name evidence="2" type="ORF">CSUI_006986</name>
</gene>
<feature type="compositionally biased region" description="Low complexity" evidence="1">
    <location>
        <begin position="552"/>
        <end position="563"/>
    </location>
</feature>
<feature type="compositionally biased region" description="Polar residues" evidence="1">
    <location>
        <begin position="520"/>
        <end position="530"/>
    </location>
</feature>
<dbReference type="RefSeq" id="XP_067920887.1">
    <property type="nucleotide sequence ID" value="XM_068067136.1"/>
</dbReference>
<feature type="region of interest" description="Disordered" evidence="1">
    <location>
        <begin position="381"/>
        <end position="401"/>
    </location>
</feature>
<feature type="region of interest" description="Disordered" evidence="1">
    <location>
        <begin position="711"/>
        <end position="738"/>
    </location>
</feature>
<dbReference type="AlphaFoldDB" id="A0A2C6KRZ4"/>
<dbReference type="EMBL" id="MIGC01003599">
    <property type="protein sequence ID" value="PHJ19185.1"/>
    <property type="molecule type" value="Genomic_DNA"/>
</dbReference>
<evidence type="ECO:0000256" key="1">
    <source>
        <dbReference type="SAM" id="MobiDB-lite"/>
    </source>
</evidence>
<feature type="compositionally biased region" description="Basic and acidic residues" evidence="1">
    <location>
        <begin position="648"/>
        <end position="657"/>
    </location>
</feature>
<keyword evidence="3" id="KW-1185">Reference proteome</keyword>
<accession>A0A2C6KRZ4</accession>
<evidence type="ECO:0000313" key="3">
    <source>
        <dbReference type="Proteomes" id="UP000221165"/>
    </source>
</evidence>
<feature type="compositionally biased region" description="Polar residues" evidence="1">
    <location>
        <begin position="767"/>
        <end position="778"/>
    </location>
</feature>
<feature type="region of interest" description="Disordered" evidence="1">
    <location>
        <begin position="28"/>
        <end position="171"/>
    </location>
</feature>
<feature type="region of interest" description="Disordered" evidence="1">
    <location>
        <begin position="767"/>
        <end position="786"/>
    </location>
</feature>
<evidence type="ECO:0000313" key="2">
    <source>
        <dbReference type="EMBL" id="PHJ19185.1"/>
    </source>
</evidence>
<proteinExistence type="predicted"/>
<feature type="region of interest" description="Disordered" evidence="1">
    <location>
        <begin position="627"/>
        <end position="684"/>
    </location>
</feature>
<feature type="compositionally biased region" description="Basic and acidic residues" evidence="1">
    <location>
        <begin position="37"/>
        <end position="58"/>
    </location>
</feature>
<organism evidence="2 3">
    <name type="scientific">Cystoisospora suis</name>
    <dbReference type="NCBI Taxonomy" id="483139"/>
    <lineage>
        <taxon>Eukaryota</taxon>
        <taxon>Sar</taxon>
        <taxon>Alveolata</taxon>
        <taxon>Apicomplexa</taxon>
        <taxon>Conoidasida</taxon>
        <taxon>Coccidia</taxon>
        <taxon>Eucoccidiorida</taxon>
        <taxon>Eimeriorina</taxon>
        <taxon>Sarcocystidae</taxon>
        <taxon>Cystoisospora</taxon>
    </lineage>
</organism>
<feature type="compositionally biased region" description="Basic and acidic residues" evidence="1">
    <location>
        <begin position="504"/>
        <end position="516"/>
    </location>
</feature>
<reference evidence="2 3" key="1">
    <citation type="journal article" date="2017" name="Int. J. Parasitol.">
        <title>The genome of the protozoan parasite Cystoisospora suis and a reverse vaccinology approach to identify vaccine candidates.</title>
        <authorList>
            <person name="Palmieri N."/>
            <person name="Shrestha A."/>
            <person name="Ruttkowski B."/>
            <person name="Beck T."/>
            <person name="Vogl C."/>
            <person name="Tomley F."/>
            <person name="Blake D.P."/>
            <person name="Joachim A."/>
        </authorList>
    </citation>
    <scope>NUCLEOTIDE SEQUENCE [LARGE SCALE GENOMIC DNA]</scope>
    <source>
        <strain evidence="2 3">Wien I</strain>
    </source>
</reference>